<keyword evidence="18" id="KW-1185">Reference proteome</keyword>
<dbReference type="EMBL" id="QFXC01000006">
    <property type="protein sequence ID" value="RDH85182.1"/>
    <property type="molecule type" value="Genomic_DNA"/>
</dbReference>
<comment type="similarity">
    <text evidence="14 16">Belongs to the type III pantothenate kinase family.</text>
</comment>
<dbReference type="HAMAP" id="MF_01274">
    <property type="entry name" value="Pantothen_kinase_3"/>
    <property type="match status" value="1"/>
</dbReference>
<dbReference type="Gene3D" id="3.30.420.40">
    <property type="match status" value="2"/>
</dbReference>
<dbReference type="InterPro" id="IPR043129">
    <property type="entry name" value="ATPase_NBD"/>
</dbReference>
<dbReference type="Proteomes" id="UP000254266">
    <property type="component" value="Unassembled WGS sequence"/>
</dbReference>
<keyword evidence="10 16" id="KW-0418">Kinase</keyword>
<dbReference type="SUPFAM" id="SSF53067">
    <property type="entry name" value="Actin-like ATPase domain"/>
    <property type="match status" value="2"/>
</dbReference>
<evidence type="ECO:0000256" key="7">
    <source>
        <dbReference type="ARBA" id="ARBA00022490"/>
    </source>
</evidence>
<dbReference type="GO" id="GO:0046872">
    <property type="term" value="F:metal ion binding"/>
    <property type="evidence" value="ECO:0007669"/>
    <property type="project" value="UniProtKB-KW"/>
</dbReference>
<dbReference type="Pfam" id="PF03309">
    <property type="entry name" value="Pan_kinase"/>
    <property type="match status" value="1"/>
</dbReference>
<keyword evidence="13 16" id="KW-0173">Coenzyme A biosynthesis</keyword>
<dbReference type="CDD" id="cd24015">
    <property type="entry name" value="ASKHA_NBD_PanK-III"/>
    <property type="match status" value="1"/>
</dbReference>
<keyword evidence="12 16" id="KW-0630">Potassium</keyword>
<evidence type="ECO:0000256" key="10">
    <source>
        <dbReference type="ARBA" id="ARBA00022777"/>
    </source>
</evidence>
<dbReference type="PANTHER" id="PTHR34265:SF1">
    <property type="entry name" value="TYPE III PANTOTHENATE KINASE"/>
    <property type="match status" value="1"/>
</dbReference>
<evidence type="ECO:0000256" key="9">
    <source>
        <dbReference type="ARBA" id="ARBA00022741"/>
    </source>
</evidence>
<comment type="subunit">
    <text evidence="5 16">Homodimer.</text>
</comment>
<gene>
    <name evidence="16" type="primary">coaX</name>
    <name evidence="17" type="ORF">DIZ80_02570</name>
</gene>
<evidence type="ECO:0000313" key="17">
    <source>
        <dbReference type="EMBL" id="RDH85182.1"/>
    </source>
</evidence>
<comment type="catalytic activity">
    <reaction evidence="1 16">
        <text>(R)-pantothenate + ATP = (R)-4'-phosphopantothenate + ADP + H(+)</text>
        <dbReference type="Rhea" id="RHEA:16373"/>
        <dbReference type="ChEBI" id="CHEBI:10986"/>
        <dbReference type="ChEBI" id="CHEBI:15378"/>
        <dbReference type="ChEBI" id="CHEBI:29032"/>
        <dbReference type="ChEBI" id="CHEBI:30616"/>
        <dbReference type="ChEBI" id="CHEBI:456216"/>
        <dbReference type="EC" id="2.7.1.33"/>
    </reaction>
</comment>
<keyword evidence="9 16" id="KW-0547">Nucleotide-binding</keyword>
<comment type="pathway">
    <text evidence="4 16">Cofactor biosynthesis; coenzyme A biosynthesis; CoA from (R)-pantothenate: step 1/5.</text>
</comment>
<evidence type="ECO:0000256" key="12">
    <source>
        <dbReference type="ARBA" id="ARBA00022958"/>
    </source>
</evidence>
<protein>
    <recommendedName>
        <fullName evidence="15 16">Type III pantothenate kinase</fullName>
        <ecNumber evidence="6 16">2.7.1.33</ecNumber>
    </recommendedName>
    <alternativeName>
        <fullName evidence="16">PanK-III</fullName>
    </alternativeName>
    <alternativeName>
        <fullName evidence="16">Pantothenic acid kinase</fullName>
    </alternativeName>
</protein>
<feature type="binding site" evidence="16">
    <location>
        <position position="92"/>
    </location>
    <ligand>
        <name>substrate</name>
    </ligand>
</feature>
<comment type="function">
    <text evidence="16">Catalyzes the phosphorylation of pantothenate (Pan), the first step in CoA biosynthesis.</text>
</comment>
<keyword evidence="7 16" id="KW-0963">Cytoplasm</keyword>
<evidence type="ECO:0000256" key="8">
    <source>
        <dbReference type="ARBA" id="ARBA00022679"/>
    </source>
</evidence>
<comment type="cofactor">
    <cofactor evidence="2">
        <name>K(+)</name>
        <dbReference type="ChEBI" id="CHEBI:29103"/>
    </cofactor>
</comment>
<keyword evidence="16" id="KW-0479">Metal-binding</keyword>
<evidence type="ECO:0000256" key="6">
    <source>
        <dbReference type="ARBA" id="ARBA00012102"/>
    </source>
</evidence>
<feature type="active site" description="Proton acceptor" evidence="16">
    <location>
        <position position="101"/>
    </location>
</feature>
<evidence type="ECO:0000256" key="5">
    <source>
        <dbReference type="ARBA" id="ARBA00011738"/>
    </source>
</evidence>
<feature type="binding site" evidence="16">
    <location>
        <position position="128"/>
    </location>
    <ligand>
        <name>ATP</name>
        <dbReference type="ChEBI" id="CHEBI:30616"/>
    </ligand>
</feature>
<evidence type="ECO:0000256" key="16">
    <source>
        <dbReference type="HAMAP-Rule" id="MF_01274"/>
    </source>
</evidence>
<dbReference type="PANTHER" id="PTHR34265">
    <property type="entry name" value="TYPE III PANTOTHENATE KINASE"/>
    <property type="match status" value="1"/>
</dbReference>
<proteinExistence type="inferred from homology"/>
<evidence type="ECO:0000313" key="18">
    <source>
        <dbReference type="Proteomes" id="UP000254266"/>
    </source>
</evidence>
<dbReference type="GO" id="GO:0005524">
    <property type="term" value="F:ATP binding"/>
    <property type="evidence" value="ECO:0007669"/>
    <property type="project" value="UniProtKB-UniRule"/>
</dbReference>
<reference evidence="17 18" key="1">
    <citation type="journal article" date="2018" name="ISME J.">
        <title>Endosymbiont genomes yield clues of tubeworm success.</title>
        <authorList>
            <person name="Li Y."/>
            <person name="Liles M.R."/>
            <person name="Halanych K.M."/>
        </authorList>
    </citation>
    <scope>NUCLEOTIDE SEQUENCE [LARGE SCALE GENOMIC DNA]</scope>
    <source>
        <strain evidence="17">A1464</strain>
    </source>
</reference>
<evidence type="ECO:0000256" key="13">
    <source>
        <dbReference type="ARBA" id="ARBA00022993"/>
    </source>
</evidence>
<comment type="caution">
    <text evidence="17">The sequence shown here is derived from an EMBL/GenBank/DDBJ whole genome shotgun (WGS) entry which is preliminary data.</text>
</comment>
<comment type="subcellular location">
    <subcellularLocation>
        <location evidence="3 16">Cytoplasm</location>
    </subcellularLocation>
</comment>
<dbReference type="GO" id="GO:0004594">
    <property type="term" value="F:pantothenate kinase activity"/>
    <property type="evidence" value="ECO:0007669"/>
    <property type="project" value="UniProtKB-UniRule"/>
</dbReference>
<dbReference type="EC" id="2.7.1.33" evidence="6 16"/>
<evidence type="ECO:0000256" key="3">
    <source>
        <dbReference type="ARBA" id="ARBA00004496"/>
    </source>
</evidence>
<evidence type="ECO:0000256" key="1">
    <source>
        <dbReference type="ARBA" id="ARBA00001206"/>
    </source>
</evidence>
<feature type="binding site" evidence="16">
    <location>
        <begin position="5"/>
        <end position="12"/>
    </location>
    <ligand>
        <name>ATP</name>
        <dbReference type="ChEBI" id="CHEBI:30616"/>
    </ligand>
</feature>
<name>A0A370DJU5_9GAMM</name>
<evidence type="ECO:0000256" key="11">
    <source>
        <dbReference type="ARBA" id="ARBA00022840"/>
    </source>
</evidence>
<dbReference type="GO" id="GO:0015937">
    <property type="term" value="P:coenzyme A biosynthetic process"/>
    <property type="evidence" value="ECO:0007669"/>
    <property type="project" value="UniProtKB-UniRule"/>
</dbReference>
<dbReference type="UniPathway" id="UPA00241">
    <property type="reaction ID" value="UER00352"/>
</dbReference>
<sequence>MLTIDIGNSRIKWALFKHGVIREHGVFEYRLDSLQADFKNANLPVASERVEISCVAGQGFKKRFSGLLNSYGYTNFRFAETMAKQCNVINSYKVPENMGVDRWLAMVEAFRVSGANEGEVVCVIDCGTAITLDVISDSGQHLGGLIMPGYRTMINSLVTGAENIEYSEKNHSNDDVTGLASSTQDSISKGCSQVIAGGLSAIIDSHLKCASMKIHCIVTGGDGGWVSSAITYENSHNPFLVLQGLYTASTEIKK</sequence>
<dbReference type="NCBIfam" id="TIGR00671">
    <property type="entry name" value="baf"/>
    <property type="match status" value="1"/>
</dbReference>
<evidence type="ECO:0000256" key="14">
    <source>
        <dbReference type="ARBA" id="ARBA00038036"/>
    </source>
</evidence>
<feature type="binding site" evidence="16">
    <location>
        <position position="183"/>
    </location>
    <ligand>
        <name>substrate</name>
    </ligand>
</feature>
<keyword evidence="8 16" id="KW-0808">Transferase</keyword>
<feature type="binding site" evidence="16">
    <location>
        <begin position="99"/>
        <end position="102"/>
    </location>
    <ligand>
        <name>substrate</name>
    </ligand>
</feature>
<dbReference type="GO" id="GO:0005737">
    <property type="term" value="C:cytoplasm"/>
    <property type="evidence" value="ECO:0007669"/>
    <property type="project" value="UniProtKB-SubCell"/>
</dbReference>
<dbReference type="AlphaFoldDB" id="A0A370DJU5"/>
<evidence type="ECO:0000256" key="15">
    <source>
        <dbReference type="ARBA" id="ARBA00040883"/>
    </source>
</evidence>
<accession>A0A370DJU5</accession>
<organism evidence="17 18">
    <name type="scientific">endosymbiont of Galathealinum brachiosum</name>
    <dbReference type="NCBI Taxonomy" id="2200906"/>
    <lineage>
        <taxon>Bacteria</taxon>
        <taxon>Pseudomonadati</taxon>
        <taxon>Pseudomonadota</taxon>
        <taxon>Gammaproteobacteria</taxon>
        <taxon>sulfur-oxidizing symbionts</taxon>
    </lineage>
</organism>
<comment type="cofactor">
    <cofactor evidence="16">
        <name>NH4(+)</name>
        <dbReference type="ChEBI" id="CHEBI:28938"/>
    </cofactor>
    <cofactor evidence="16">
        <name>K(+)</name>
        <dbReference type="ChEBI" id="CHEBI:29103"/>
    </cofactor>
    <text evidence="16">A monovalent cation. Ammonium or potassium.</text>
</comment>
<dbReference type="InterPro" id="IPR004619">
    <property type="entry name" value="Type_III_PanK"/>
</dbReference>
<feature type="binding site" evidence="16">
    <location>
        <position position="125"/>
    </location>
    <ligand>
        <name>K(+)</name>
        <dbReference type="ChEBI" id="CHEBI:29103"/>
    </ligand>
</feature>
<evidence type="ECO:0000256" key="4">
    <source>
        <dbReference type="ARBA" id="ARBA00005225"/>
    </source>
</evidence>
<evidence type="ECO:0000256" key="2">
    <source>
        <dbReference type="ARBA" id="ARBA00001958"/>
    </source>
</evidence>
<keyword evidence="11 16" id="KW-0067">ATP-binding</keyword>